<feature type="region of interest" description="Disordered" evidence="16">
    <location>
        <begin position="546"/>
        <end position="576"/>
    </location>
</feature>
<keyword evidence="3" id="KW-0132">Cell division</keyword>
<dbReference type="InParanoid" id="B3MBY5"/>
<dbReference type="PROSITE" id="PS50067">
    <property type="entry name" value="KINESIN_MOTOR_2"/>
    <property type="match status" value="1"/>
</dbReference>
<feature type="region of interest" description="Disordered" evidence="16">
    <location>
        <begin position="135"/>
        <end position="174"/>
    </location>
</feature>
<evidence type="ECO:0000256" key="2">
    <source>
        <dbReference type="ARBA" id="ARBA00022490"/>
    </source>
</evidence>
<evidence type="ECO:0000313" key="18">
    <source>
        <dbReference type="EMBL" id="EDV37172.1"/>
    </source>
</evidence>
<keyword evidence="11" id="KW-0206">Cytoskeleton</keyword>
<dbReference type="HOGENOM" id="CLU_001485_19_1_1"/>
<dbReference type="OrthoDB" id="3176171at2759"/>
<dbReference type="SMART" id="SM00129">
    <property type="entry name" value="KISc"/>
    <property type="match status" value="1"/>
</dbReference>
<evidence type="ECO:0000313" key="19">
    <source>
        <dbReference type="Proteomes" id="UP000007801"/>
    </source>
</evidence>
<feature type="domain" description="Kinesin motor" evidence="17">
    <location>
        <begin position="203"/>
        <end position="538"/>
    </location>
</feature>
<comment type="similarity">
    <text evidence="13">Belongs to the TRAFAC class myosin-kinesin ATPase superfamily. Kinesin family. KIN-13 subfamily.</text>
</comment>
<dbReference type="FunCoup" id="B3MBY5">
    <property type="interactions" value="33"/>
</dbReference>
<dbReference type="PRINTS" id="PR00380">
    <property type="entry name" value="KINESINHEAVY"/>
</dbReference>
<evidence type="ECO:0000256" key="10">
    <source>
        <dbReference type="ARBA" id="ARBA00023175"/>
    </source>
</evidence>
<evidence type="ECO:0000256" key="6">
    <source>
        <dbReference type="ARBA" id="ARBA00022776"/>
    </source>
</evidence>
<dbReference type="GO" id="GO:0000922">
    <property type="term" value="C:spindle pole"/>
    <property type="evidence" value="ECO:0007669"/>
    <property type="project" value="UniProtKB-SubCell"/>
</dbReference>
<proteinExistence type="inferred from homology"/>
<dbReference type="KEGG" id="dan:6496159"/>
<dbReference type="GO" id="GO:0005524">
    <property type="term" value="F:ATP binding"/>
    <property type="evidence" value="ECO:0007669"/>
    <property type="project" value="UniProtKB-UniRule"/>
</dbReference>
<evidence type="ECO:0000256" key="12">
    <source>
        <dbReference type="ARBA" id="ARBA00023306"/>
    </source>
</evidence>
<keyword evidence="7" id="KW-0159">Chromosome partition</keyword>
<accession>B3MBY5</accession>
<dbReference type="PANTHER" id="PTHR47971:SF8">
    <property type="entry name" value="KINESIN-LIKE PROTEIN"/>
    <property type="match status" value="1"/>
</dbReference>
<dbReference type="InterPro" id="IPR019821">
    <property type="entry name" value="Kinesin_motor_CS"/>
</dbReference>
<reference evidence="18 19" key="1">
    <citation type="journal article" date="2007" name="Nature">
        <title>Evolution of genes and genomes on the Drosophila phylogeny.</title>
        <authorList>
            <consortium name="Drosophila 12 Genomes Consortium"/>
            <person name="Clark A.G."/>
            <person name="Eisen M.B."/>
            <person name="Smith D.R."/>
            <person name="Bergman C.M."/>
            <person name="Oliver B."/>
            <person name="Markow T.A."/>
            <person name="Kaufman T.C."/>
            <person name="Kellis M."/>
            <person name="Gelbart W."/>
            <person name="Iyer V.N."/>
            <person name="Pollard D.A."/>
            <person name="Sackton T.B."/>
            <person name="Larracuente A.M."/>
            <person name="Singh N.D."/>
            <person name="Abad J.P."/>
            <person name="Abt D.N."/>
            <person name="Adryan B."/>
            <person name="Aguade M."/>
            <person name="Akashi H."/>
            <person name="Anderson W.W."/>
            <person name="Aquadro C.F."/>
            <person name="Ardell D.H."/>
            <person name="Arguello R."/>
            <person name="Artieri C.G."/>
            <person name="Barbash D.A."/>
            <person name="Barker D."/>
            <person name="Barsanti P."/>
            <person name="Batterham P."/>
            <person name="Batzoglou S."/>
            <person name="Begun D."/>
            <person name="Bhutkar A."/>
            <person name="Blanco E."/>
            <person name="Bosak S.A."/>
            <person name="Bradley R.K."/>
            <person name="Brand A.D."/>
            <person name="Brent M.R."/>
            <person name="Brooks A.N."/>
            <person name="Brown R.H."/>
            <person name="Butlin R.K."/>
            <person name="Caggese C."/>
            <person name="Calvi B.R."/>
            <person name="Bernardo de Carvalho A."/>
            <person name="Caspi A."/>
            <person name="Castrezana S."/>
            <person name="Celniker S.E."/>
            <person name="Chang J.L."/>
            <person name="Chapple C."/>
            <person name="Chatterji S."/>
            <person name="Chinwalla A."/>
            <person name="Civetta A."/>
            <person name="Clifton S.W."/>
            <person name="Comeron J.M."/>
            <person name="Costello J.C."/>
            <person name="Coyne J.A."/>
            <person name="Daub J."/>
            <person name="David R.G."/>
            <person name="Delcher A.L."/>
            <person name="Delehaunty K."/>
            <person name="Do C.B."/>
            <person name="Ebling H."/>
            <person name="Edwards K."/>
            <person name="Eickbush T."/>
            <person name="Evans J.D."/>
            <person name="Filipski A."/>
            <person name="Findeiss S."/>
            <person name="Freyhult E."/>
            <person name="Fulton L."/>
            <person name="Fulton R."/>
            <person name="Garcia A.C."/>
            <person name="Gardiner A."/>
            <person name="Garfield D.A."/>
            <person name="Garvin B.E."/>
            <person name="Gibson G."/>
            <person name="Gilbert D."/>
            <person name="Gnerre S."/>
            <person name="Godfrey J."/>
            <person name="Good R."/>
            <person name="Gotea V."/>
            <person name="Gravely B."/>
            <person name="Greenberg A.J."/>
            <person name="Griffiths-Jones S."/>
            <person name="Gross S."/>
            <person name="Guigo R."/>
            <person name="Gustafson E.A."/>
            <person name="Haerty W."/>
            <person name="Hahn M.W."/>
            <person name="Halligan D.L."/>
            <person name="Halpern A.L."/>
            <person name="Halter G.M."/>
            <person name="Han M.V."/>
            <person name="Heger A."/>
            <person name="Hillier L."/>
            <person name="Hinrichs A.S."/>
            <person name="Holmes I."/>
            <person name="Hoskins R.A."/>
            <person name="Hubisz M.J."/>
            <person name="Hultmark D."/>
            <person name="Huntley M.A."/>
            <person name="Jaffe D.B."/>
            <person name="Jagadeeshan S."/>
            <person name="Jeck W.R."/>
            <person name="Johnson J."/>
            <person name="Jones C.D."/>
            <person name="Jordan W.C."/>
            <person name="Karpen G.H."/>
            <person name="Kataoka E."/>
            <person name="Keightley P.D."/>
            <person name="Kheradpour P."/>
            <person name="Kirkness E.F."/>
            <person name="Koerich L.B."/>
            <person name="Kristiansen K."/>
            <person name="Kudrna D."/>
            <person name="Kulathinal R.J."/>
            <person name="Kumar S."/>
            <person name="Kwok R."/>
            <person name="Lander E."/>
            <person name="Langley C.H."/>
            <person name="Lapoint R."/>
            <person name="Lazzaro B.P."/>
            <person name="Lee S.J."/>
            <person name="Levesque L."/>
            <person name="Li R."/>
            <person name="Lin C.F."/>
            <person name="Lin M.F."/>
            <person name="Lindblad-Toh K."/>
            <person name="Llopart A."/>
            <person name="Long M."/>
            <person name="Low L."/>
            <person name="Lozovsky E."/>
            <person name="Lu J."/>
            <person name="Luo M."/>
            <person name="Machado C.A."/>
            <person name="Makalowski W."/>
            <person name="Marzo M."/>
            <person name="Matsuda M."/>
            <person name="Matzkin L."/>
            <person name="McAllister B."/>
            <person name="McBride C.S."/>
            <person name="McKernan B."/>
            <person name="McKernan K."/>
            <person name="Mendez-Lago M."/>
            <person name="Minx P."/>
            <person name="Mollenhauer M.U."/>
            <person name="Montooth K."/>
            <person name="Mount S.M."/>
            <person name="Mu X."/>
            <person name="Myers E."/>
            <person name="Negre B."/>
            <person name="Newfeld S."/>
            <person name="Nielsen R."/>
            <person name="Noor M.A."/>
            <person name="O'Grady P."/>
            <person name="Pachter L."/>
            <person name="Papaceit M."/>
            <person name="Parisi M.J."/>
            <person name="Parisi M."/>
            <person name="Parts L."/>
            <person name="Pedersen J.S."/>
            <person name="Pesole G."/>
            <person name="Phillippy A.M."/>
            <person name="Ponting C.P."/>
            <person name="Pop M."/>
            <person name="Porcelli D."/>
            <person name="Powell J.R."/>
            <person name="Prohaska S."/>
            <person name="Pruitt K."/>
            <person name="Puig M."/>
            <person name="Quesneville H."/>
            <person name="Ram K.R."/>
            <person name="Rand D."/>
            <person name="Rasmussen M.D."/>
            <person name="Reed L.K."/>
            <person name="Reenan R."/>
            <person name="Reily A."/>
            <person name="Remington K.A."/>
            <person name="Rieger T.T."/>
            <person name="Ritchie M.G."/>
            <person name="Robin C."/>
            <person name="Rogers Y.H."/>
            <person name="Rohde C."/>
            <person name="Rozas J."/>
            <person name="Rubenfield M.J."/>
            <person name="Ruiz A."/>
            <person name="Russo S."/>
            <person name="Salzberg S.L."/>
            <person name="Sanchez-Gracia A."/>
            <person name="Saranga D.J."/>
            <person name="Sato H."/>
            <person name="Schaeffer S.W."/>
            <person name="Schatz M.C."/>
            <person name="Schlenke T."/>
            <person name="Schwartz R."/>
            <person name="Segarra C."/>
            <person name="Singh R.S."/>
            <person name="Sirot L."/>
            <person name="Sirota M."/>
            <person name="Sisneros N.B."/>
            <person name="Smith C.D."/>
            <person name="Smith T.F."/>
            <person name="Spieth J."/>
            <person name="Stage D.E."/>
            <person name="Stark A."/>
            <person name="Stephan W."/>
            <person name="Strausberg R.L."/>
            <person name="Strempel S."/>
            <person name="Sturgill D."/>
            <person name="Sutton G."/>
            <person name="Sutton G.G."/>
            <person name="Tao W."/>
            <person name="Teichmann S."/>
            <person name="Tobari Y.N."/>
            <person name="Tomimura Y."/>
            <person name="Tsolas J.M."/>
            <person name="Valente V.L."/>
            <person name="Venter E."/>
            <person name="Venter J.C."/>
            <person name="Vicario S."/>
            <person name="Vieira F.G."/>
            <person name="Vilella A.J."/>
            <person name="Villasante A."/>
            <person name="Walenz B."/>
            <person name="Wang J."/>
            <person name="Wasserman M."/>
            <person name="Watts T."/>
            <person name="Wilson D."/>
            <person name="Wilson R.K."/>
            <person name="Wing R.A."/>
            <person name="Wolfner M.F."/>
            <person name="Wong A."/>
            <person name="Wong G.K."/>
            <person name="Wu C.I."/>
            <person name="Wu G."/>
            <person name="Yamamoto D."/>
            <person name="Yang H.P."/>
            <person name="Yang S.P."/>
            <person name="Yorke J.A."/>
            <person name="Yoshida K."/>
            <person name="Zdobnov E."/>
            <person name="Zhang P."/>
            <person name="Zhang Y."/>
            <person name="Zimin A.V."/>
            <person name="Baldwin J."/>
            <person name="Abdouelleil A."/>
            <person name="Abdulkadir J."/>
            <person name="Abebe A."/>
            <person name="Abera B."/>
            <person name="Abreu J."/>
            <person name="Acer S.C."/>
            <person name="Aftuck L."/>
            <person name="Alexander A."/>
            <person name="An P."/>
            <person name="Anderson E."/>
            <person name="Anderson S."/>
            <person name="Arachi H."/>
            <person name="Azer M."/>
            <person name="Bachantsang P."/>
            <person name="Barry A."/>
            <person name="Bayul T."/>
            <person name="Berlin A."/>
            <person name="Bessette D."/>
            <person name="Bloom T."/>
            <person name="Blye J."/>
            <person name="Boguslavskiy L."/>
            <person name="Bonnet C."/>
            <person name="Boukhgalter B."/>
            <person name="Bourzgui I."/>
            <person name="Brown A."/>
            <person name="Cahill P."/>
            <person name="Channer S."/>
            <person name="Cheshatsang Y."/>
            <person name="Chuda L."/>
            <person name="Citroen M."/>
            <person name="Collymore A."/>
            <person name="Cooke P."/>
            <person name="Costello M."/>
            <person name="D'Aco K."/>
            <person name="Daza R."/>
            <person name="De Haan G."/>
            <person name="DeGray S."/>
            <person name="DeMaso C."/>
            <person name="Dhargay N."/>
            <person name="Dooley K."/>
            <person name="Dooley E."/>
            <person name="Doricent M."/>
            <person name="Dorje P."/>
            <person name="Dorjee K."/>
            <person name="Dupes A."/>
            <person name="Elong R."/>
            <person name="Falk J."/>
            <person name="Farina A."/>
            <person name="Faro S."/>
            <person name="Ferguson D."/>
            <person name="Fisher S."/>
            <person name="Foley C.D."/>
            <person name="Franke A."/>
            <person name="Friedrich D."/>
            <person name="Gadbois L."/>
            <person name="Gearin G."/>
            <person name="Gearin C.R."/>
            <person name="Giannoukos G."/>
            <person name="Goode T."/>
            <person name="Graham J."/>
            <person name="Grandbois E."/>
            <person name="Grewal S."/>
            <person name="Gyaltsen K."/>
            <person name="Hafez N."/>
            <person name="Hagos B."/>
            <person name="Hall J."/>
            <person name="Henson C."/>
            <person name="Hollinger A."/>
            <person name="Honan T."/>
            <person name="Huard M.D."/>
            <person name="Hughes L."/>
            <person name="Hurhula B."/>
            <person name="Husby M.E."/>
            <person name="Kamat A."/>
            <person name="Kanga B."/>
            <person name="Kashin S."/>
            <person name="Khazanovich D."/>
            <person name="Kisner P."/>
            <person name="Lance K."/>
            <person name="Lara M."/>
            <person name="Lee W."/>
            <person name="Lennon N."/>
            <person name="Letendre F."/>
            <person name="LeVine R."/>
            <person name="Lipovsky A."/>
            <person name="Liu X."/>
            <person name="Liu J."/>
            <person name="Liu S."/>
            <person name="Lokyitsang T."/>
            <person name="Lokyitsang Y."/>
            <person name="Lubonja R."/>
            <person name="Lui A."/>
            <person name="MacDonald P."/>
            <person name="Magnisalis V."/>
            <person name="Maru K."/>
            <person name="Matthews C."/>
            <person name="McCusker W."/>
            <person name="McDonough S."/>
            <person name="Mehta T."/>
            <person name="Meldrim J."/>
            <person name="Meneus L."/>
            <person name="Mihai O."/>
            <person name="Mihalev A."/>
            <person name="Mihova T."/>
            <person name="Mittelman R."/>
            <person name="Mlenga V."/>
            <person name="Montmayeur A."/>
            <person name="Mulrain L."/>
            <person name="Navidi A."/>
            <person name="Naylor J."/>
            <person name="Negash T."/>
            <person name="Nguyen T."/>
            <person name="Nguyen N."/>
            <person name="Nicol R."/>
            <person name="Norbu C."/>
            <person name="Norbu N."/>
            <person name="Novod N."/>
            <person name="O'Neill B."/>
            <person name="Osman S."/>
            <person name="Markiewicz E."/>
            <person name="Oyono O.L."/>
            <person name="Patti C."/>
            <person name="Phunkhang P."/>
            <person name="Pierre F."/>
            <person name="Priest M."/>
            <person name="Raghuraman S."/>
            <person name="Rege F."/>
            <person name="Reyes R."/>
            <person name="Rise C."/>
            <person name="Rogov P."/>
            <person name="Ross K."/>
            <person name="Ryan E."/>
            <person name="Settipalli S."/>
            <person name="Shea T."/>
            <person name="Sherpa N."/>
            <person name="Shi L."/>
            <person name="Shih D."/>
            <person name="Sparrow T."/>
            <person name="Spaulding J."/>
            <person name="Stalker J."/>
            <person name="Stange-Thomann N."/>
            <person name="Stavropoulos S."/>
            <person name="Stone C."/>
            <person name="Strader C."/>
            <person name="Tesfaye S."/>
            <person name="Thomson T."/>
            <person name="Thoulutsang Y."/>
            <person name="Thoulutsang D."/>
            <person name="Topham K."/>
            <person name="Topping I."/>
            <person name="Tsamla T."/>
            <person name="Vassiliev H."/>
            <person name="Vo A."/>
            <person name="Wangchuk T."/>
            <person name="Wangdi T."/>
            <person name="Weiand M."/>
            <person name="Wilkinson J."/>
            <person name="Wilson A."/>
            <person name="Yadav S."/>
            <person name="Young G."/>
            <person name="Yu Q."/>
            <person name="Zembek L."/>
            <person name="Zhong D."/>
            <person name="Zimmer A."/>
            <person name="Zwirko Z."/>
            <person name="Jaffe D.B."/>
            <person name="Alvarez P."/>
            <person name="Brockman W."/>
            <person name="Butler J."/>
            <person name="Chin C."/>
            <person name="Gnerre S."/>
            <person name="Grabherr M."/>
            <person name="Kleber M."/>
            <person name="Mauceli E."/>
            <person name="MacCallum I."/>
        </authorList>
    </citation>
    <scope>NUCLEOTIDE SEQUENCE [LARGE SCALE GENOMIC DNA]</scope>
    <source>
        <strain evidence="19">Tucson 14024-0371.13</strain>
    </source>
</reference>
<dbReference type="GO" id="GO:0005828">
    <property type="term" value="C:kinetochore microtubule"/>
    <property type="evidence" value="ECO:0007669"/>
    <property type="project" value="EnsemblMetazoa"/>
</dbReference>
<keyword evidence="19" id="KW-1185">Reference proteome</keyword>
<dbReference type="PhylomeDB" id="B3MBY5"/>
<dbReference type="GO" id="GO:0008017">
    <property type="term" value="F:microtubule binding"/>
    <property type="evidence" value="ECO:0007669"/>
    <property type="project" value="InterPro"/>
</dbReference>
<evidence type="ECO:0000256" key="5">
    <source>
        <dbReference type="ARBA" id="ARBA00022741"/>
    </source>
</evidence>
<gene>
    <name evidence="18" type="primary">Dana\GF13317</name>
    <name evidence="18" type="synonym">dana_GLEANR_13331</name>
    <name evidence="18" type="ORF">GF13317</name>
</gene>
<evidence type="ECO:0000256" key="4">
    <source>
        <dbReference type="ARBA" id="ARBA00022701"/>
    </source>
</evidence>
<dbReference type="AlphaFoldDB" id="B3MBY5"/>
<keyword evidence="5 14" id="KW-0547">Nucleotide-binding</keyword>
<dbReference type="InterPro" id="IPR001752">
    <property type="entry name" value="Kinesin_motor_dom"/>
</dbReference>
<dbReference type="Pfam" id="PF22923">
    <property type="entry name" value="KIF2A-like_1st"/>
    <property type="match status" value="1"/>
</dbReference>
<evidence type="ECO:0000259" key="17">
    <source>
        <dbReference type="PROSITE" id="PS50067"/>
    </source>
</evidence>
<keyword evidence="12" id="KW-0131">Cell cycle</keyword>
<sequence>MDNLKIEQKVLIRRSDGRVHMAKILKLDGSGNKMVTVEWVEGHVVRGKELPVEVLMLTNPQLFDAPRRSPDVPEVGVRAEGTNQTASIRPRSMVLGGVKNRLLENLMKARVANPPPRLPSIRRDRVMAPPVERVRTNIDRVREQRERRREQTARTRELKDQQRKEDPGNPNWEIDRMIRQQKQDIMNQPMKASESKEPRKQHEILVCVRKRPLNRKEMAQRELDVISVPNNECLVVHEPRKQVNLIKYVDNHSFRFDYVFDEECSNTTVYQKTARPLVQHVFEGGMATCFAYGQTGSGKTYTMGGEFHGRQKSPGDGIYAMAAKDFFALLSTPPYAALKLKVCCSFFEIYGTKVSDLLMPGKPILRVLEDGHRQVQVVGLTEKPVTSTNEVLAFLELGNSVRTSGQTSANSMSSRSHAIFQILLRASQNNRLHGKFSLIDLAGNERGADNCSANRQTRLEGADINKSLLALKECIRALGQRNSSHLPFRGSKLTQVLRDSFIGGKKVKTCMIAMISPGLHSVEHTLNTLRYANRVKELTVELVTRRTPNTVEAMPQSSSGDDETPTTDPGSQPDVIYSSTVPEQYPLAKSSTSLAKDVGRVMRESPARQGTSLNDLNVPQRRVPKLPAAPNYVRPARDTRHPSTILLANSLATYRGSNFP</sequence>
<keyword evidence="10 14" id="KW-0505">Motor protein</keyword>
<dbReference type="GO" id="GO:0051301">
    <property type="term" value="P:cell division"/>
    <property type="evidence" value="ECO:0007669"/>
    <property type="project" value="UniProtKB-KW"/>
</dbReference>
<dbReference type="EMBL" id="CH902619">
    <property type="protein sequence ID" value="EDV37172.1"/>
    <property type="molecule type" value="Genomic_DNA"/>
</dbReference>
<dbReference type="CDD" id="cd01367">
    <property type="entry name" value="KISc_KIF2_like"/>
    <property type="match status" value="1"/>
</dbReference>
<dbReference type="InterPro" id="IPR027417">
    <property type="entry name" value="P-loop_NTPase"/>
</dbReference>
<name>B3MBY5_DROAN</name>
<evidence type="ECO:0000256" key="14">
    <source>
        <dbReference type="PROSITE-ProRule" id="PRU00283"/>
    </source>
</evidence>
<keyword evidence="2" id="KW-0963">Cytoplasm</keyword>
<evidence type="ECO:0000256" key="7">
    <source>
        <dbReference type="ARBA" id="ARBA00022829"/>
    </source>
</evidence>
<evidence type="ECO:0000256" key="15">
    <source>
        <dbReference type="RuleBase" id="RU000394"/>
    </source>
</evidence>
<organism evidence="18 19">
    <name type="scientific">Drosophila ananassae</name>
    <name type="common">Fruit fly</name>
    <dbReference type="NCBI Taxonomy" id="7217"/>
    <lineage>
        <taxon>Eukaryota</taxon>
        <taxon>Metazoa</taxon>
        <taxon>Ecdysozoa</taxon>
        <taxon>Arthropoda</taxon>
        <taxon>Hexapoda</taxon>
        <taxon>Insecta</taxon>
        <taxon>Pterygota</taxon>
        <taxon>Neoptera</taxon>
        <taxon>Endopterygota</taxon>
        <taxon>Diptera</taxon>
        <taxon>Brachycera</taxon>
        <taxon>Muscomorpha</taxon>
        <taxon>Ephydroidea</taxon>
        <taxon>Drosophilidae</taxon>
        <taxon>Drosophila</taxon>
        <taxon>Sophophora</taxon>
    </lineage>
</organism>
<feature type="binding site" evidence="14">
    <location>
        <begin position="293"/>
        <end position="300"/>
    </location>
    <ligand>
        <name>ATP</name>
        <dbReference type="ChEBI" id="CHEBI:30616"/>
    </ligand>
</feature>
<evidence type="ECO:0000256" key="3">
    <source>
        <dbReference type="ARBA" id="ARBA00022618"/>
    </source>
</evidence>
<evidence type="ECO:0000256" key="11">
    <source>
        <dbReference type="ARBA" id="ARBA00023212"/>
    </source>
</evidence>
<dbReference type="GeneID" id="6496159"/>
<comment type="subcellular location">
    <subcellularLocation>
        <location evidence="1">Cytoplasm</location>
        <location evidence="1">Cytoskeleton</location>
        <location evidence="1">Spindle pole</location>
    </subcellularLocation>
</comment>
<evidence type="ECO:0000256" key="9">
    <source>
        <dbReference type="ARBA" id="ARBA00023054"/>
    </source>
</evidence>
<keyword evidence="4 15" id="KW-0493">Microtubule</keyword>
<dbReference type="Pfam" id="PF00225">
    <property type="entry name" value="Kinesin"/>
    <property type="match status" value="1"/>
</dbReference>
<dbReference type="InterPro" id="IPR027640">
    <property type="entry name" value="Kinesin-like_fam"/>
</dbReference>
<dbReference type="PROSITE" id="PS00411">
    <property type="entry name" value="KINESIN_MOTOR_1"/>
    <property type="match status" value="1"/>
</dbReference>
<evidence type="ECO:0000256" key="8">
    <source>
        <dbReference type="ARBA" id="ARBA00022840"/>
    </source>
</evidence>
<dbReference type="Gene3D" id="3.40.850.10">
    <property type="entry name" value="Kinesin motor domain"/>
    <property type="match status" value="1"/>
</dbReference>
<dbReference type="STRING" id="7217.B3MBY5"/>
<keyword evidence="6" id="KW-0498">Mitosis</keyword>
<keyword evidence="8 14" id="KW-0067">ATP-binding</keyword>
<dbReference type="SMR" id="B3MBY5"/>
<dbReference type="GO" id="GO:0007018">
    <property type="term" value="P:microtubule-based movement"/>
    <property type="evidence" value="ECO:0007669"/>
    <property type="project" value="InterPro"/>
</dbReference>
<feature type="compositionally biased region" description="Polar residues" evidence="16">
    <location>
        <begin position="546"/>
        <end position="559"/>
    </location>
</feature>
<dbReference type="GO" id="GO:0007059">
    <property type="term" value="P:chromosome segregation"/>
    <property type="evidence" value="ECO:0007669"/>
    <property type="project" value="UniProtKB-KW"/>
</dbReference>
<dbReference type="FunFam" id="3.40.850.10:FF:000012">
    <property type="entry name" value="Kinesin-like protein"/>
    <property type="match status" value="1"/>
</dbReference>
<evidence type="ECO:0000256" key="13">
    <source>
        <dbReference type="ARBA" id="ARBA00061030"/>
    </source>
</evidence>
<dbReference type="GO" id="GO:0003777">
    <property type="term" value="F:microtubule motor activity"/>
    <property type="evidence" value="ECO:0007669"/>
    <property type="project" value="InterPro"/>
</dbReference>
<evidence type="ECO:0000256" key="16">
    <source>
        <dbReference type="SAM" id="MobiDB-lite"/>
    </source>
</evidence>
<keyword evidence="9" id="KW-0175">Coiled coil</keyword>
<protein>
    <recommendedName>
        <fullName evidence="15">Kinesin-like protein</fullName>
    </recommendedName>
</protein>
<dbReference type="SUPFAM" id="SSF52540">
    <property type="entry name" value="P-loop containing nucleoside triphosphate hydrolases"/>
    <property type="match status" value="1"/>
</dbReference>
<dbReference type="PANTHER" id="PTHR47971">
    <property type="entry name" value="KINESIN-RELATED PROTEIN 6"/>
    <property type="match status" value="1"/>
</dbReference>
<dbReference type="eggNOG" id="KOG0246">
    <property type="taxonomic scope" value="Eukaryota"/>
</dbReference>
<dbReference type="CTD" id="37671"/>
<dbReference type="InterPro" id="IPR054473">
    <property type="entry name" value="KIF2A-like_N"/>
</dbReference>
<dbReference type="Proteomes" id="UP000007801">
    <property type="component" value="Unassembled WGS sequence"/>
</dbReference>
<dbReference type="GO" id="GO:0007019">
    <property type="term" value="P:microtubule depolymerization"/>
    <property type="evidence" value="ECO:0007669"/>
    <property type="project" value="TreeGrafter"/>
</dbReference>
<dbReference type="OMA" id="NWDTARM"/>
<dbReference type="InterPro" id="IPR036961">
    <property type="entry name" value="Kinesin_motor_dom_sf"/>
</dbReference>
<evidence type="ECO:0000256" key="1">
    <source>
        <dbReference type="ARBA" id="ARBA00004647"/>
    </source>
</evidence>